<gene>
    <name evidence="2" type="ORF">CLV37_101531</name>
</gene>
<dbReference type="OrthoDB" id="9148298at2"/>
<dbReference type="InterPro" id="IPR058334">
    <property type="entry name" value="DUF8021"/>
</dbReference>
<dbReference type="EMBL" id="PVZF01000001">
    <property type="protein sequence ID" value="PRY18286.1"/>
    <property type="molecule type" value="Genomic_DNA"/>
</dbReference>
<dbReference type="Proteomes" id="UP000238083">
    <property type="component" value="Unassembled WGS sequence"/>
</dbReference>
<feature type="domain" description="DUF8021" evidence="1">
    <location>
        <begin position="132"/>
        <end position="256"/>
    </location>
</feature>
<dbReference type="RefSeq" id="WP_106206659.1">
    <property type="nucleotide sequence ID" value="NZ_PVZF01000001.1"/>
</dbReference>
<accession>A0A2T0RAT5</accession>
<evidence type="ECO:0000313" key="3">
    <source>
        <dbReference type="Proteomes" id="UP000238083"/>
    </source>
</evidence>
<sequence>MTAAPAPAVPLDERATEFLHRLTVDGTGRSTSCRSTENGRDVPVDGGRLARANSFTGVQVFTDDRGGQAVVVGLAEFDDGHDAFALRLRFDGDLVTEAEAIVSTGRTGFFNAVDELEKPDVIYSAPVPPGRRSDAAELVRIADSYWEAMEQGDPSLVPVGYRCDSYHNGKKVTNNLELLLSPDKAVHSVASIIAGTRPARPTVADRRYPVVDVELGLVVSVVVADFHPVEGRPDCGSFYMGVVFKVVDHEIRIFDEVREILPLGTTSGWHVAQGAS</sequence>
<evidence type="ECO:0000313" key="2">
    <source>
        <dbReference type="EMBL" id="PRY18286.1"/>
    </source>
</evidence>
<keyword evidence="3" id="KW-1185">Reference proteome</keyword>
<protein>
    <recommendedName>
        <fullName evidence="1">DUF8021 domain-containing protein</fullName>
    </recommendedName>
</protein>
<proteinExistence type="predicted"/>
<dbReference type="Pfam" id="PF26061">
    <property type="entry name" value="DUF8021"/>
    <property type="match status" value="1"/>
</dbReference>
<dbReference type="AlphaFoldDB" id="A0A2T0RAT5"/>
<reference evidence="2 3" key="1">
    <citation type="submission" date="2018-03" db="EMBL/GenBank/DDBJ databases">
        <title>Genomic Encyclopedia of Archaeal and Bacterial Type Strains, Phase II (KMG-II): from individual species to whole genera.</title>
        <authorList>
            <person name="Goeker M."/>
        </authorList>
    </citation>
    <scope>NUCLEOTIDE SEQUENCE [LARGE SCALE GENOMIC DNA]</scope>
    <source>
        <strain evidence="2 3">DSM 19711</strain>
    </source>
</reference>
<organism evidence="2 3">
    <name type="scientific">Kineococcus rhizosphaerae</name>
    <dbReference type="NCBI Taxonomy" id="559628"/>
    <lineage>
        <taxon>Bacteria</taxon>
        <taxon>Bacillati</taxon>
        <taxon>Actinomycetota</taxon>
        <taxon>Actinomycetes</taxon>
        <taxon>Kineosporiales</taxon>
        <taxon>Kineosporiaceae</taxon>
        <taxon>Kineococcus</taxon>
    </lineage>
</organism>
<evidence type="ECO:0000259" key="1">
    <source>
        <dbReference type="Pfam" id="PF26061"/>
    </source>
</evidence>
<name>A0A2T0RAT5_9ACTN</name>
<comment type="caution">
    <text evidence="2">The sequence shown here is derived from an EMBL/GenBank/DDBJ whole genome shotgun (WGS) entry which is preliminary data.</text>
</comment>